<accession>A0A8S5LNP0</accession>
<name>A0A8S5LNP0_9CAUD</name>
<evidence type="ECO:0008006" key="2">
    <source>
        <dbReference type="Google" id="ProtNLM"/>
    </source>
</evidence>
<proteinExistence type="predicted"/>
<protein>
    <recommendedName>
        <fullName evidence="2">DUF2634 domain-containing protein</fullName>
    </recommendedName>
</protein>
<reference evidence="1" key="1">
    <citation type="journal article" date="2021" name="Proc. Natl. Acad. Sci. U.S.A.">
        <title>A Catalog of Tens of Thousands of Viruses from Human Metagenomes Reveals Hidden Associations with Chronic Diseases.</title>
        <authorList>
            <person name="Tisza M.J."/>
            <person name="Buck C.B."/>
        </authorList>
    </citation>
    <scope>NUCLEOTIDE SEQUENCE</scope>
    <source>
        <strain evidence="1">Ctl0E3</strain>
    </source>
</reference>
<organism evidence="1">
    <name type="scientific">Siphoviridae sp. ctl0E3</name>
    <dbReference type="NCBI Taxonomy" id="2827586"/>
    <lineage>
        <taxon>Viruses</taxon>
        <taxon>Duplodnaviria</taxon>
        <taxon>Heunggongvirae</taxon>
        <taxon>Uroviricota</taxon>
        <taxon>Caudoviricetes</taxon>
    </lineage>
</organism>
<dbReference type="Pfam" id="PF10934">
    <property type="entry name" value="Sheath_initiator"/>
    <property type="match status" value="1"/>
</dbReference>
<sequence length="143" mass="16736">MDFEELFLKQNEKKEKKELPLFKEYAINFDTLEPLRNGNNLVELSGNEALKVWIFKALKTKRNFYEIHSDSYGNDLDVHIGTVYQESIKNALIISEIKDCLLVNPYILDCYNFELNYNNDDDNLKVSFNVSTVYGESEVLYSE</sequence>
<dbReference type="InterPro" id="IPR020288">
    <property type="entry name" value="Sheath_initiator"/>
</dbReference>
<dbReference type="EMBL" id="BK015885">
    <property type="protein sequence ID" value="DAD71617.1"/>
    <property type="molecule type" value="Genomic_DNA"/>
</dbReference>
<evidence type="ECO:0000313" key="1">
    <source>
        <dbReference type="EMBL" id="DAD71617.1"/>
    </source>
</evidence>